<dbReference type="Proteomes" id="UP000325577">
    <property type="component" value="Linkage Group LG16"/>
</dbReference>
<dbReference type="InterPro" id="IPR045151">
    <property type="entry name" value="DCAF8"/>
</dbReference>
<dbReference type="InterPro" id="IPR036322">
    <property type="entry name" value="WD40_repeat_dom_sf"/>
</dbReference>
<protein>
    <submittedName>
        <fullName evidence="5">Uncharacterized protein</fullName>
    </submittedName>
</protein>
<keyword evidence="2" id="KW-0677">Repeat</keyword>
<dbReference type="Pfam" id="PF00400">
    <property type="entry name" value="WD40"/>
    <property type="match status" value="2"/>
</dbReference>
<evidence type="ECO:0000313" key="6">
    <source>
        <dbReference type="Proteomes" id="UP000325577"/>
    </source>
</evidence>
<proteinExistence type="predicted"/>
<feature type="compositionally biased region" description="Pro residues" evidence="4">
    <location>
        <begin position="1"/>
        <end position="12"/>
    </location>
</feature>
<gene>
    <name evidence="5" type="ORF">F0562_028440</name>
</gene>
<dbReference type="Gene3D" id="2.130.10.10">
    <property type="entry name" value="YVTN repeat-like/Quinoprotein amine dehydrogenase"/>
    <property type="match status" value="1"/>
</dbReference>
<accession>A0A5J5B265</accession>
<dbReference type="SUPFAM" id="SSF50978">
    <property type="entry name" value="WD40 repeat-like"/>
    <property type="match status" value="1"/>
</dbReference>
<dbReference type="InterPro" id="IPR015943">
    <property type="entry name" value="WD40/YVTN_repeat-like_dom_sf"/>
</dbReference>
<evidence type="ECO:0000313" key="5">
    <source>
        <dbReference type="EMBL" id="KAA8535962.1"/>
    </source>
</evidence>
<dbReference type="InterPro" id="IPR001680">
    <property type="entry name" value="WD40_rpt"/>
</dbReference>
<dbReference type="SMART" id="SM00320">
    <property type="entry name" value="WD40"/>
    <property type="match status" value="2"/>
</dbReference>
<dbReference type="EMBL" id="CM018039">
    <property type="protein sequence ID" value="KAA8535962.1"/>
    <property type="molecule type" value="Genomic_DNA"/>
</dbReference>
<dbReference type="AlphaFoldDB" id="A0A5J5B265"/>
<keyword evidence="6" id="KW-1185">Reference proteome</keyword>
<sequence length="199" mass="21604">MGLGPNPAPASPVPMDSDGGEMETDHTAASPSDMDAVVKVGPQVYKGHKNRETVKGVNFFGPKCEYVVSGSDCGRIFIWKKKNGELIRVMEADKDVVNCIESHPHTTVLASSGIESDIKIWTPKAIDRATLPTNIEKLRPKARGWMYHRMSSPQDLMLQLFSFQRQRTSPDGDGENSAAGGELLDLILTFNANSDGSSG</sequence>
<dbReference type="PANTHER" id="PTHR15574:SF21">
    <property type="entry name" value="DDB1- AND CUL4-ASSOCIATED FACTOR 8"/>
    <property type="match status" value="1"/>
</dbReference>
<evidence type="ECO:0000256" key="4">
    <source>
        <dbReference type="SAM" id="MobiDB-lite"/>
    </source>
</evidence>
<feature type="region of interest" description="Disordered" evidence="4">
    <location>
        <begin position="1"/>
        <end position="33"/>
    </location>
</feature>
<name>A0A5J5B265_9ASTE</name>
<dbReference type="PANTHER" id="PTHR15574">
    <property type="entry name" value="WD REPEAT DOMAIN-CONTAINING FAMILY"/>
    <property type="match status" value="1"/>
</dbReference>
<evidence type="ECO:0000256" key="1">
    <source>
        <dbReference type="ARBA" id="ARBA00022574"/>
    </source>
</evidence>
<dbReference type="GO" id="GO:0005737">
    <property type="term" value="C:cytoplasm"/>
    <property type="evidence" value="ECO:0007669"/>
    <property type="project" value="TreeGrafter"/>
</dbReference>
<dbReference type="GO" id="GO:0080008">
    <property type="term" value="C:Cul4-RING E3 ubiquitin ligase complex"/>
    <property type="evidence" value="ECO:0007669"/>
    <property type="project" value="TreeGrafter"/>
</dbReference>
<evidence type="ECO:0000256" key="3">
    <source>
        <dbReference type="PROSITE-ProRule" id="PRU00221"/>
    </source>
</evidence>
<evidence type="ECO:0000256" key="2">
    <source>
        <dbReference type="ARBA" id="ARBA00022737"/>
    </source>
</evidence>
<dbReference type="PROSITE" id="PS50082">
    <property type="entry name" value="WD_REPEATS_2"/>
    <property type="match status" value="1"/>
</dbReference>
<dbReference type="OrthoDB" id="4869960at2759"/>
<reference evidence="5 6" key="1">
    <citation type="submission" date="2019-09" db="EMBL/GenBank/DDBJ databases">
        <title>A chromosome-level genome assembly of the Chinese tupelo Nyssa sinensis.</title>
        <authorList>
            <person name="Yang X."/>
            <person name="Kang M."/>
            <person name="Yang Y."/>
            <person name="Xiong H."/>
            <person name="Wang M."/>
            <person name="Zhang Z."/>
            <person name="Wang Z."/>
            <person name="Wu H."/>
            <person name="Ma T."/>
            <person name="Liu J."/>
            <person name="Xi Z."/>
        </authorList>
    </citation>
    <scope>NUCLEOTIDE SEQUENCE [LARGE SCALE GENOMIC DNA]</scope>
    <source>
        <strain evidence="5">J267</strain>
        <tissue evidence="5">Leaf</tissue>
    </source>
</reference>
<feature type="repeat" description="WD" evidence="3">
    <location>
        <begin position="90"/>
        <end position="121"/>
    </location>
</feature>
<keyword evidence="1 3" id="KW-0853">WD repeat</keyword>
<organism evidence="5 6">
    <name type="scientific">Nyssa sinensis</name>
    <dbReference type="NCBI Taxonomy" id="561372"/>
    <lineage>
        <taxon>Eukaryota</taxon>
        <taxon>Viridiplantae</taxon>
        <taxon>Streptophyta</taxon>
        <taxon>Embryophyta</taxon>
        <taxon>Tracheophyta</taxon>
        <taxon>Spermatophyta</taxon>
        <taxon>Magnoliopsida</taxon>
        <taxon>eudicotyledons</taxon>
        <taxon>Gunneridae</taxon>
        <taxon>Pentapetalae</taxon>
        <taxon>asterids</taxon>
        <taxon>Cornales</taxon>
        <taxon>Nyssaceae</taxon>
        <taxon>Nyssa</taxon>
    </lineage>
</organism>